<dbReference type="Proteomes" id="UP001482620">
    <property type="component" value="Unassembled WGS sequence"/>
</dbReference>
<dbReference type="EMBL" id="JAHRIQ010008009">
    <property type="protein sequence ID" value="MEQ2223479.1"/>
    <property type="molecule type" value="Genomic_DNA"/>
</dbReference>
<evidence type="ECO:0000313" key="2">
    <source>
        <dbReference type="Proteomes" id="UP001482620"/>
    </source>
</evidence>
<sequence>MSYLCSNEHLMFGEKFYFVSEGTDCRGIMKPNTCTCVNNLLNLHIKESAVRPRYAVAFGFLIGNVAATELSVEMMNMILKKVNSYRVWQTMLVLPRQLVLQFGTNTS</sequence>
<reference evidence="1 2" key="1">
    <citation type="submission" date="2021-06" db="EMBL/GenBank/DDBJ databases">
        <authorList>
            <person name="Palmer J.M."/>
        </authorList>
    </citation>
    <scope>NUCLEOTIDE SEQUENCE [LARGE SCALE GENOMIC DNA]</scope>
    <source>
        <strain evidence="2">if_2019</strain>
        <tissue evidence="1">Muscle</tissue>
    </source>
</reference>
<accession>A0ABV0SS93</accession>
<organism evidence="1 2">
    <name type="scientific">Ilyodon furcidens</name>
    <name type="common">goldbreast splitfin</name>
    <dbReference type="NCBI Taxonomy" id="33524"/>
    <lineage>
        <taxon>Eukaryota</taxon>
        <taxon>Metazoa</taxon>
        <taxon>Chordata</taxon>
        <taxon>Craniata</taxon>
        <taxon>Vertebrata</taxon>
        <taxon>Euteleostomi</taxon>
        <taxon>Actinopterygii</taxon>
        <taxon>Neopterygii</taxon>
        <taxon>Teleostei</taxon>
        <taxon>Neoteleostei</taxon>
        <taxon>Acanthomorphata</taxon>
        <taxon>Ovalentaria</taxon>
        <taxon>Atherinomorphae</taxon>
        <taxon>Cyprinodontiformes</taxon>
        <taxon>Goodeidae</taxon>
        <taxon>Ilyodon</taxon>
    </lineage>
</organism>
<keyword evidence="2" id="KW-1185">Reference proteome</keyword>
<proteinExistence type="predicted"/>
<gene>
    <name evidence="1" type="ORF">ILYODFUR_037164</name>
</gene>
<comment type="caution">
    <text evidence="1">The sequence shown here is derived from an EMBL/GenBank/DDBJ whole genome shotgun (WGS) entry which is preliminary data.</text>
</comment>
<evidence type="ECO:0000313" key="1">
    <source>
        <dbReference type="EMBL" id="MEQ2223479.1"/>
    </source>
</evidence>
<name>A0ABV0SS93_9TELE</name>
<protein>
    <submittedName>
        <fullName evidence="1">Uncharacterized protein</fullName>
    </submittedName>
</protein>